<reference evidence="12" key="1">
    <citation type="submission" date="2019-12" db="EMBL/GenBank/DDBJ databases">
        <authorList>
            <person name="zhang j."/>
            <person name="sun C.M."/>
        </authorList>
    </citation>
    <scope>NUCLEOTIDE SEQUENCE</scope>
    <source>
        <strain evidence="12">NS-1</strain>
    </source>
</reference>
<comment type="subcellular location">
    <subcellularLocation>
        <location evidence="1">Cell membrane</location>
        <topology evidence="1">Peripheral membrane protein</topology>
    </subcellularLocation>
</comment>
<evidence type="ECO:0000256" key="6">
    <source>
        <dbReference type="ARBA" id="ARBA00022737"/>
    </source>
</evidence>
<dbReference type="FunFam" id="3.40.50.300:FF:000127">
    <property type="entry name" value="Ribose import ATP-binding protein RbsA"/>
    <property type="match status" value="1"/>
</dbReference>
<evidence type="ECO:0000256" key="2">
    <source>
        <dbReference type="ARBA" id="ARBA00022448"/>
    </source>
</evidence>
<dbReference type="PROSITE" id="PS50893">
    <property type="entry name" value="ABC_TRANSPORTER_2"/>
    <property type="match status" value="2"/>
</dbReference>
<keyword evidence="2" id="KW-0813">Transport</keyword>
<dbReference type="PANTHER" id="PTHR43790">
    <property type="entry name" value="CARBOHYDRATE TRANSPORT ATP-BINDING PROTEIN MG119-RELATED"/>
    <property type="match status" value="1"/>
</dbReference>
<dbReference type="Pfam" id="PF00005">
    <property type="entry name" value="ABC_tran"/>
    <property type="match status" value="2"/>
</dbReference>
<dbReference type="CDD" id="cd03215">
    <property type="entry name" value="ABC_Carb_Monos_II"/>
    <property type="match status" value="1"/>
</dbReference>
<protein>
    <submittedName>
        <fullName evidence="12">L-arabinose ABC transporter ATP-binding protein AraG</fullName>
    </submittedName>
</protein>
<dbReference type="Gene3D" id="3.40.50.300">
    <property type="entry name" value="P-loop containing nucleotide triphosphate hydrolases"/>
    <property type="match status" value="2"/>
</dbReference>
<dbReference type="InterPro" id="IPR017871">
    <property type="entry name" value="ABC_transporter-like_CS"/>
</dbReference>
<dbReference type="PROSITE" id="PS00211">
    <property type="entry name" value="ABC_TRANSPORTER_1"/>
    <property type="match status" value="1"/>
</dbReference>
<organism evidence="12 13">
    <name type="scientific">Iocasia fonsfrigidae</name>
    <dbReference type="NCBI Taxonomy" id="2682810"/>
    <lineage>
        <taxon>Bacteria</taxon>
        <taxon>Bacillati</taxon>
        <taxon>Bacillota</taxon>
        <taxon>Clostridia</taxon>
        <taxon>Halanaerobiales</taxon>
        <taxon>Halanaerobiaceae</taxon>
        <taxon>Iocasia</taxon>
    </lineage>
</organism>
<keyword evidence="5" id="KW-0762">Sugar transport</keyword>
<dbReference type="InterPro" id="IPR003439">
    <property type="entry name" value="ABC_transporter-like_ATP-bd"/>
</dbReference>
<accession>A0A8A7KFB2</accession>
<dbReference type="GO" id="GO:0005886">
    <property type="term" value="C:plasma membrane"/>
    <property type="evidence" value="ECO:0007669"/>
    <property type="project" value="UniProtKB-SubCell"/>
</dbReference>
<dbReference type="NCBIfam" id="NF008442">
    <property type="entry name" value="PRK11288.1"/>
    <property type="match status" value="1"/>
</dbReference>
<proteinExistence type="predicted"/>
<dbReference type="SUPFAM" id="SSF52540">
    <property type="entry name" value="P-loop containing nucleoside triphosphate hydrolases"/>
    <property type="match status" value="2"/>
</dbReference>
<gene>
    <name evidence="12" type="ORF">GM661_17425</name>
</gene>
<evidence type="ECO:0000256" key="10">
    <source>
        <dbReference type="ARBA" id="ARBA00023136"/>
    </source>
</evidence>
<evidence type="ECO:0000256" key="8">
    <source>
        <dbReference type="ARBA" id="ARBA00022840"/>
    </source>
</evidence>
<dbReference type="GO" id="GO:0016887">
    <property type="term" value="F:ATP hydrolysis activity"/>
    <property type="evidence" value="ECO:0007669"/>
    <property type="project" value="InterPro"/>
</dbReference>
<dbReference type="CDD" id="cd03216">
    <property type="entry name" value="ABC_Carb_Monos_I"/>
    <property type="match status" value="1"/>
</dbReference>
<evidence type="ECO:0000256" key="7">
    <source>
        <dbReference type="ARBA" id="ARBA00022741"/>
    </source>
</evidence>
<dbReference type="EMBL" id="CP046640">
    <property type="protein sequence ID" value="QTM00092.1"/>
    <property type="molecule type" value="Genomic_DNA"/>
</dbReference>
<evidence type="ECO:0000313" key="13">
    <source>
        <dbReference type="Proteomes" id="UP000665020"/>
    </source>
</evidence>
<keyword evidence="9" id="KW-1278">Translocase</keyword>
<evidence type="ECO:0000259" key="11">
    <source>
        <dbReference type="PROSITE" id="PS50893"/>
    </source>
</evidence>
<evidence type="ECO:0000256" key="4">
    <source>
        <dbReference type="ARBA" id="ARBA00022519"/>
    </source>
</evidence>
<keyword evidence="7" id="KW-0547">Nucleotide-binding</keyword>
<keyword evidence="3" id="KW-1003">Cell membrane</keyword>
<evidence type="ECO:0000256" key="1">
    <source>
        <dbReference type="ARBA" id="ARBA00004202"/>
    </source>
</evidence>
<dbReference type="InterPro" id="IPR027417">
    <property type="entry name" value="P-loop_NTPase"/>
</dbReference>
<keyword evidence="4" id="KW-0997">Cell inner membrane</keyword>
<dbReference type="PANTHER" id="PTHR43790:SF6">
    <property type="entry name" value="ARABINOSE IMPORT ATP-BINDING PROTEIN ARAG"/>
    <property type="match status" value="1"/>
</dbReference>
<feature type="domain" description="ABC transporter" evidence="11">
    <location>
        <begin position="6"/>
        <end position="241"/>
    </location>
</feature>
<dbReference type="GO" id="GO:0005524">
    <property type="term" value="F:ATP binding"/>
    <property type="evidence" value="ECO:0007669"/>
    <property type="project" value="UniProtKB-KW"/>
</dbReference>
<dbReference type="SMART" id="SM00382">
    <property type="entry name" value="AAA"/>
    <property type="match status" value="2"/>
</dbReference>
<dbReference type="Proteomes" id="UP000665020">
    <property type="component" value="Chromosome"/>
</dbReference>
<sequence>MMSHYLEFKNITKTFPGVKALDEVSFGVDSGSIHGLVGENGAGKSTLLHTLSGAFQPNKGQIIIDGKQRNFSGTRDALDTGIAVIYQELNLVPEMTVAENLMVGNFPHKKGFVDHHELMEKARQQIEGLMEDFDPDTKLKDLSIGQRQMVEIGKALLQNARIIAFDEPTSSLSEREVKHLFKIINNLKEQGCAIIYVSHRMEEIFKLCDACTVFRDGKHIETYRDMENVTHDLLVQKMVGREIKDIYGYEPRDKGKTIFQVKGIYGPGISKKAEFEVAAGEVVGFFGLVGAGRTELFKLIYGEEAVESGEIRVNGERVEINNPKTAIKNSICLLPEDRKDEGIIGIRSVSENINVSCRRHSLKAGLFLDKEKEKETTDIFIKSLDIKTPSREQLAGNLSGGNQQKVILSRWLSEDVEVFLMDEPTRGIDVGAKYEIYKIMYQLAGEGKAVVFISSELPEVMGVADRIIVMRSGEIVGSLDREEATEEKILSMALPVS</sequence>
<keyword evidence="13" id="KW-1185">Reference proteome</keyword>
<keyword evidence="6" id="KW-0677">Repeat</keyword>
<dbReference type="InterPro" id="IPR003593">
    <property type="entry name" value="AAA+_ATPase"/>
</dbReference>
<evidence type="ECO:0000256" key="3">
    <source>
        <dbReference type="ARBA" id="ARBA00022475"/>
    </source>
</evidence>
<feature type="domain" description="ABC transporter" evidence="11">
    <location>
        <begin position="253"/>
        <end position="497"/>
    </location>
</feature>
<dbReference type="AlphaFoldDB" id="A0A8A7KFB2"/>
<keyword evidence="8 12" id="KW-0067">ATP-binding</keyword>
<evidence type="ECO:0000313" key="12">
    <source>
        <dbReference type="EMBL" id="QTM00092.1"/>
    </source>
</evidence>
<dbReference type="InterPro" id="IPR050107">
    <property type="entry name" value="ABC_carbohydrate_import_ATPase"/>
</dbReference>
<dbReference type="KEGG" id="ifn:GM661_17425"/>
<evidence type="ECO:0000256" key="5">
    <source>
        <dbReference type="ARBA" id="ARBA00022597"/>
    </source>
</evidence>
<name>A0A8A7KFB2_9FIRM</name>
<evidence type="ECO:0000256" key="9">
    <source>
        <dbReference type="ARBA" id="ARBA00022967"/>
    </source>
</evidence>
<keyword evidence="10" id="KW-0472">Membrane</keyword>